<evidence type="ECO:0008006" key="4">
    <source>
        <dbReference type="Google" id="ProtNLM"/>
    </source>
</evidence>
<organism evidence="2 3">
    <name type="scientific">Streptomyces graminofaciens</name>
    <dbReference type="NCBI Taxonomy" id="68212"/>
    <lineage>
        <taxon>Bacteria</taxon>
        <taxon>Bacillati</taxon>
        <taxon>Actinomycetota</taxon>
        <taxon>Actinomycetes</taxon>
        <taxon>Kitasatosporales</taxon>
        <taxon>Streptomycetaceae</taxon>
        <taxon>Streptomyces</taxon>
    </lineage>
</organism>
<accession>A0ABM7FM00</accession>
<keyword evidence="3" id="KW-1185">Reference proteome</keyword>
<proteinExistence type="predicted"/>
<name>A0ABM7FM00_9ACTN</name>
<protein>
    <recommendedName>
        <fullName evidence="4">Transposase</fullName>
    </recommendedName>
</protein>
<feature type="compositionally biased region" description="Gly residues" evidence="1">
    <location>
        <begin position="106"/>
        <end position="116"/>
    </location>
</feature>
<reference evidence="2 3" key="2">
    <citation type="journal article" date="2023" name="ChemBioChem">
        <title>Acyltransferase Domain Exchange between Two Independent Type I Polyketide Synthases in the Same Producer Strain of Macrolide Antibiotics.</title>
        <authorList>
            <person name="Kudo F."/>
            <person name="Kishikawa K."/>
            <person name="Tsuboi K."/>
            <person name="Kido T."/>
            <person name="Usui T."/>
            <person name="Hashimoto J."/>
            <person name="Shin-Ya K."/>
            <person name="Miyanaga A."/>
            <person name="Eguchi T."/>
        </authorList>
    </citation>
    <scope>NUCLEOTIDE SEQUENCE [LARGE SCALE GENOMIC DNA]</scope>
    <source>
        <strain evidence="2 3">A-8890</strain>
    </source>
</reference>
<dbReference type="EMBL" id="AP018448">
    <property type="protein sequence ID" value="BBC38169.1"/>
    <property type="molecule type" value="Genomic_DNA"/>
</dbReference>
<gene>
    <name evidence="2" type="ORF">SGFS_094630</name>
</gene>
<evidence type="ECO:0000256" key="1">
    <source>
        <dbReference type="SAM" id="MobiDB-lite"/>
    </source>
</evidence>
<evidence type="ECO:0000313" key="3">
    <source>
        <dbReference type="Proteomes" id="UP001321542"/>
    </source>
</evidence>
<evidence type="ECO:0000313" key="2">
    <source>
        <dbReference type="EMBL" id="BBC38169.1"/>
    </source>
</evidence>
<feature type="region of interest" description="Disordered" evidence="1">
    <location>
        <begin position="90"/>
        <end position="116"/>
    </location>
</feature>
<dbReference type="Proteomes" id="UP001321542">
    <property type="component" value="Chromosome"/>
</dbReference>
<sequence length="116" mass="12412">MIQVKPRSQTCCAAAVLGLEKFVTVLDRPAAERFHRALHQALPQAGQVVVDPRRRLGMRVALDQSACQQTAQGVGQNLVADATDRGAQLATSARSHTKGRQHYGIPGMGEEIGGRA</sequence>
<reference evidence="2 3" key="1">
    <citation type="journal article" date="2010" name="ChemBioChem">
        <title>Cloning and characterization of the biosynthetic gene cluster of 16-membered macrolide antibiotic FD-891: involvement of a dual functional cytochrome P450 monooxygenase catalyzing epoxidation and hydroxylation.</title>
        <authorList>
            <person name="Kudo F."/>
            <person name="Motegi A."/>
            <person name="Mizoue K."/>
            <person name="Eguchi T."/>
        </authorList>
    </citation>
    <scope>NUCLEOTIDE SEQUENCE [LARGE SCALE GENOMIC DNA]</scope>
    <source>
        <strain evidence="2 3">A-8890</strain>
    </source>
</reference>